<proteinExistence type="predicted"/>
<accession>A0ABX1JR21</accession>
<evidence type="ECO:0000313" key="4">
    <source>
        <dbReference type="Proteomes" id="UP000523795"/>
    </source>
</evidence>
<sequence>ETMKRHKVRRLPVIDGHDLIGIISQGDIARNYPEDRVGELVEFISS</sequence>
<evidence type="ECO:0000259" key="2">
    <source>
        <dbReference type="PROSITE" id="PS51371"/>
    </source>
</evidence>
<feature type="domain" description="CBS" evidence="2">
    <location>
        <begin position="1"/>
        <end position="40"/>
    </location>
</feature>
<evidence type="ECO:0000313" key="3">
    <source>
        <dbReference type="EMBL" id="NKX50809.1"/>
    </source>
</evidence>
<dbReference type="Pfam" id="PF00571">
    <property type="entry name" value="CBS"/>
    <property type="match status" value="1"/>
</dbReference>
<dbReference type="InterPro" id="IPR000644">
    <property type="entry name" value="CBS_dom"/>
</dbReference>
<reference evidence="3 4" key="1">
    <citation type="submission" date="2020-04" db="EMBL/GenBank/DDBJ databases">
        <authorList>
            <person name="Liu S."/>
        </authorList>
    </citation>
    <scope>NUCLEOTIDE SEQUENCE [LARGE SCALE GENOMIC DNA]</scope>
    <source>
        <strain evidence="3 4">CGMCC 1.15091</strain>
    </source>
</reference>
<keyword evidence="1" id="KW-0129">CBS domain</keyword>
<feature type="non-terminal residue" evidence="3">
    <location>
        <position position="1"/>
    </location>
</feature>
<dbReference type="PROSITE" id="PS51371">
    <property type="entry name" value="CBS"/>
    <property type="match status" value="1"/>
</dbReference>
<name>A0ABX1JR21_9MICC</name>
<dbReference type="Gene3D" id="3.10.580.10">
    <property type="entry name" value="CBS-domain"/>
    <property type="match status" value="1"/>
</dbReference>
<protein>
    <submittedName>
        <fullName evidence="3">CBS domain-containing protein</fullName>
    </submittedName>
</protein>
<dbReference type="InterPro" id="IPR046342">
    <property type="entry name" value="CBS_dom_sf"/>
</dbReference>
<dbReference type="EMBL" id="JAAZSR010000130">
    <property type="protein sequence ID" value="NKX50809.1"/>
    <property type="molecule type" value="Genomic_DNA"/>
</dbReference>
<organism evidence="3 4">
    <name type="scientific">Arthrobacter deserti</name>
    <dbReference type="NCBI Taxonomy" id="1742687"/>
    <lineage>
        <taxon>Bacteria</taxon>
        <taxon>Bacillati</taxon>
        <taxon>Actinomycetota</taxon>
        <taxon>Actinomycetes</taxon>
        <taxon>Micrococcales</taxon>
        <taxon>Micrococcaceae</taxon>
        <taxon>Arthrobacter</taxon>
    </lineage>
</organism>
<dbReference type="Proteomes" id="UP000523795">
    <property type="component" value="Unassembled WGS sequence"/>
</dbReference>
<keyword evidence="4" id="KW-1185">Reference proteome</keyword>
<evidence type="ECO:0000256" key="1">
    <source>
        <dbReference type="PROSITE-ProRule" id="PRU00703"/>
    </source>
</evidence>
<gene>
    <name evidence="3" type="ORF">HER39_09570</name>
</gene>
<dbReference type="SUPFAM" id="SSF54631">
    <property type="entry name" value="CBS-domain pair"/>
    <property type="match status" value="1"/>
</dbReference>
<comment type="caution">
    <text evidence="3">The sequence shown here is derived from an EMBL/GenBank/DDBJ whole genome shotgun (WGS) entry which is preliminary data.</text>
</comment>